<evidence type="ECO:0000259" key="6">
    <source>
        <dbReference type="PROSITE" id="PS50865"/>
    </source>
</evidence>
<reference evidence="7" key="2">
    <citation type="submission" date="2023-06" db="EMBL/GenBank/DDBJ databases">
        <authorList>
            <consortium name="Lawrence Berkeley National Laboratory"/>
            <person name="Haridas S."/>
            <person name="Hensen N."/>
            <person name="Bonometti L."/>
            <person name="Westerberg I."/>
            <person name="Brannstrom I.O."/>
            <person name="Guillou S."/>
            <person name="Cros-Aarteil S."/>
            <person name="Calhoun S."/>
            <person name="Kuo A."/>
            <person name="Mondo S."/>
            <person name="Pangilinan J."/>
            <person name="Riley R."/>
            <person name="Labutti K."/>
            <person name="Andreopoulos B."/>
            <person name="Lipzen A."/>
            <person name="Chen C."/>
            <person name="Yanf M."/>
            <person name="Daum C."/>
            <person name="Ng V."/>
            <person name="Clum A."/>
            <person name="Steindorff A."/>
            <person name="Ohm R."/>
            <person name="Martin F."/>
            <person name="Silar P."/>
            <person name="Natvig D."/>
            <person name="Lalanne C."/>
            <person name="Gautier V."/>
            <person name="Ament-Velasquez S.L."/>
            <person name="Kruys A."/>
            <person name="Hutchinson M.I."/>
            <person name="Powell A.J."/>
            <person name="Barry K."/>
            <person name="Miller A.N."/>
            <person name="Grigoriev I.V."/>
            <person name="Debuchy R."/>
            <person name="Gladieux P."/>
            <person name="Thoren M.H."/>
            <person name="Johannesson H."/>
        </authorList>
    </citation>
    <scope>NUCLEOTIDE SEQUENCE</scope>
    <source>
        <strain evidence="7">CBS 955.72</strain>
    </source>
</reference>
<dbReference type="Proteomes" id="UP001275084">
    <property type="component" value="Unassembled WGS sequence"/>
</dbReference>
<dbReference type="EMBL" id="JAUIQD010000005">
    <property type="protein sequence ID" value="KAK3349702.1"/>
    <property type="molecule type" value="Genomic_DNA"/>
</dbReference>
<evidence type="ECO:0000256" key="1">
    <source>
        <dbReference type="ARBA" id="ARBA00022723"/>
    </source>
</evidence>
<gene>
    <name evidence="7" type="ORF">B0T25DRAFT_548753</name>
</gene>
<evidence type="ECO:0000313" key="7">
    <source>
        <dbReference type="EMBL" id="KAK3349702.1"/>
    </source>
</evidence>
<reference evidence="7" key="1">
    <citation type="journal article" date="2023" name="Mol. Phylogenet. Evol.">
        <title>Genome-scale phylogeny and comparative genomics of the fungal order Sordariales.</title>
        <authorList>
            <person name="Hensen N."/>
            <person name="Bonometti L."/>
            <person name="Westerberg I."/>
            <person name="Brannstrom I.O."/>
            <person name="Guillou S."/>
            <person name="Cros-Aarteil S."/>
            <person name="Calhoun S."/>
            <person name="Haridas S."/>
            <person name="Kuo A."/>
            <person name="Mondo S."/>
            <person name="Pangilinan J."/>
            <person name="Riley R."/>
            <person name="LaButti K."/>
            <person name="Andreopoulos B."/>
            <person name="Lipzen A."/>
            <person name="Chen C."/>
            <person name="Yan M."/>
            <person name="Daum C."/>
            <person name="Ng V."/>
            <person name="Clum A."/>
            <person name="Steindorff A."/>
            <person name="Ohm R.A."/>
            <person name="Martin F."/>
            <person name="Silar P."/>
            <person name="Natvig D.O."/>
            <person name="Lalanne C."/>
            <person name="Gautier V."/>
            <person name="Ament-Velasquez S.L."/>
            <person name="Kruys A."/>
            <person name="Hutchinson M.I."/>
            <person name="Powell A.J."/>
            <person name="Barry K."/>
            <person name="Miller A.N."/>
            <person name="Grigoriev I.V."/>
            <person name="Debuchy R."/>
            <person name="Gladieux P."/>
            <person name="Hiltunen Thoren M."/>
            <person name="Johannesson H."/>
        </authorList>
    </citation>
    <scope>NUCLEOTIDE SEQUENCE</scope>
    <source>
        <strain evidence="7">CBS 955.72</strain>
    </source>
</reference>
<accession>A0AAJ0MCJ9</accession>
<organism evidence="7 8">
    <name type="scientific">Lasiosphaeria hispida</name>
    <dbReference type="NCBI Taxonomy" id="260671"/>
    <lineage>
        <taxon>Eukaryota</taxon>
        <taxon>Fungi</taxon>
        <taxon>Dikarya</taxon>
        <taxon>Ascomycota</taxon>
        <taxon>Pezizomycotina</taxon>
        <taxon>Sordariomycetes</taxon>
        <taxon>Sordariomycetidae</taxon>
        <taxon>Sordariales</taxon>
        <taxon>Lasiosphaeriaceae</taxon>
        <taxon>Lasiosphaeria</taxon>
    </lineage>
</organism>
<dbReference type="Gene3D" id="6.10.140.2220">
    <property type="match status" value="1"/>
</dbReference>
<evidence type="ECO:0000256" key="4">
    <source>
        <dbReference type="PROSITE-ProRule" id="PRU00134"/>
    </source>
</evidence>
<sequence length="490" mass="54368">MDLLKLSALPDVVLEKFLKNAASSAESAEPSLQVVANDAHRDRFAIHASSESMALLNTVSANELRACIRCSKDGAFRCSGCNAAQYCSRQCQIADRKYHRRLCGQWSQFDESRRPSPCHIRCVVLRVDQPGPEFLWVKCDPEGSFSRSHIASIIPGGLSIQNHDDVMMVNQKGSTYRIDYFLAIMHQQDLVLQGAPNQAWATTVGKPGQVFHQRGNMLFTALSPPSMTQERACLPRDVTMPDWSEFVTFFLSDRSQPVLTDPALVLCPAVSAIKLNCRGDRDRYGIPSMEIVTISCMEALNDKDHHWVSPYALMLQLPWVSRWVNVNIDLVTTSSDPKEAQGNNQAAFLDASVTICPSTGGIDAIRHEPFGGTQVLFRTDGAEAHPHHLRAFNLFLGRIIPATQNSVGHVAARQGHTTISDLRSRVSKDEFVAFWKSYVADLEKEGENKKEEVPPSPYDTAGQPAEASSGFGEHDRTIITQALRKTGWKF</sequence>
<comment type="caution">
    <text evidence="7">The sequence shown here is derived from an EMBL/GenBank/DDBJ whole genome shotgun (WGS) entry which is preliminary data.</text>
</comment>
<proteinExistence type="predicted"/>
<evidence type="ECO:0000313" key="8">
    <source>
        <dbReference type="Proteomes" id="UP001275084"/>
    </source>
</evidence>
<dbReference type="PROSITE" id="PS50865">
    <property type="entry name" value="ZF_MYND_2"/>
    <property type="match status" value="1"/>
</dbReference>
<keyword evidence="1" id="KW-0479">Metal-binding</keyword>
<keyword evidence="3" id="KW-0862">Zinc</keyword>
<name>A0AAJ0MCJ9_9PEZI</name>
<dbReference type="PROSITE" id="PS01360">
    <property type="entry name" value="ZF_MYND_1"/>
    <property type="match status" value="1"/>
</dbReference>
<dbReference type="InterPro" id="IPR002893">
    <property type="entry name" value="Znf_MYND"/>
</dbReference>
<dbReference type="AlphaFoldDB" id="A0AAJ0MCJ9"/>
<dbReference type="GO" id="GO:0008270">
    <property type="term" value="F:zinc ion binding"/>
    <property type="evidence" value="ECO:0007669"/>
    <property type="project" value="UniProtKB-KW"/>
</dbReference>
<feature type="domain" description="MYND-type" evidence="6">
    <location>
        <begin position="67"/>
        <end position="103"/>
    </location>
</feature>
<evidence type="ECO:0000256" key="3">
    <source>
        <dbReference type="ARBA" id="ARBA00022833"/>
    </source>
</evidence>
<protein>
    <recommendedName>
        <fullName evidence="6">MYND-type domain-containing protein</fullName>
    </recommendedName>
</protein>
<feature type="region of interest" description="Disordered" evidence="5">
    <location>
        <begin position="445"/>
        <end position="475"/>
    </location>
</feature>
<dbReference type="SUPFAM" id="SSF144232">
    <property type="entry name" value="HIT/MYND zinc finger-like"/>
    <property type="match status" value="1"/>
</dbReference>
<keyword evidence="2 4" id="KW-0863">Zinc-finger</keyword>
<dbReference type="Pfam" id="PF01753">
    <property type="entry name" value="zf-MYND"/>
    <property type="match status" value="1"/>
</dbReference>
<evidence type="ECO:0000256" key="2">
    <source>
        <dbReference type="ARBA" id="ARBA00022771"/>
    </source>
</evidence>
<keyword evidence="8" id="KW-1185">Reference proteome</keyword>
<evidence type="ECO:0000256" key="5">
    <source>
        <dbReference type="SAM" id="MobiDB-lite"/>
    </source>
</evidence>